<keyword evidence="2" id="KW-1185">Reference proteome</keyword>
<evidence type="ECO:0000313" key="2">
    <source>
        <dbReference type="Proteomes" id="UP001596060"/>
    </source>
</evidence>
<gene>
    <name evidence="1" type="ORF">ACFPN9_26115</name>
</gene>
<protein>
    <recommendedName>
        <fullName evidence="3">Integrase</fullName>
    </recommendedName>
</protein>
<organism evidence="1 2">
    <name type="scientific">Bosea massiliensis</name>
    <dbReference type="NCBI Taxonomy" id="151419"/>
    <lineage>
        <taxon>Bacteria</taxon>
        <taxon>Pseudomonadati</taxon>
        <taxon>Pseudomonadota</taxon>
        <taxon>Alphaproteobacteria</taxon>
        <taxon>Hyphomicrobiales</taxon>
        <taxon>Boseaceae</taxon>
        <taxon>Bosea</taxon>
    </lineage>
</organism>
<evidence type="ECO:0000313" key="1">
    <source>
        <dbReference type="EMBL" id="MFC5508715.1"/>
    </source>
</evidence>
<dbReference type="Proteomes" id="UP001596060">
    <property type="component" value="Unassembled WGS sequence"/>
</dbReference>
<comment type="caution">
    <text evidence="1">The sequence shown here is derived from an EMBL/GenBank/DDBJ whole genome shotgun (WGS) entry which is preliminary data.</text>
</comment>
<reference evidence="2" key="1">
    <citation type="journal article" date="2019" name="Int. J. Syst. Evol. Microbiol.">
        <title>The Global Catalogue of Microorganisms (GCM) 10K type strain sequencing project: providing services to taxonomists for standard genome sequencing and annotation.</title>
        <authorList>
            <consortium name="The Broad Institute Genomics Platform"/>
            <consortium name="The Broad Institute Genome Sequencing Center for Infectious Disease"/>
            <person name="Wu L."/>
            <person name="Ma J."/>
        </authorList>
    </citation>
    <scope>NUCLEOTIDE SEQUENCE [LARGE SCALE GENOMIC DNA]</scope>
    <source>
        <strain evidence="2">CCUG 43117</strain>
    </source>
</reference>
<feature type="non-terminal residue" evidence="1">
    <location>
        <position position="126"/>
    </location>
</feature>
<dbReference type="EMBL" id="JBHSLU010000108">
    <property type="protein sequence ID" value="MFC5508715.1"/>
    <property type="molecule type" value="Genomic_DNA"/>
</dbReference>
<name>A0ABW0P7V0_9HYPH</name>
<sequence length="126" mass="13478">MTSTSLLSAETETRRALQLDALSGILPLERRDQLAQILTDDDVATLRHLAREGMGENSLRALASDLAYLEAWSLAATGFALPWPAPEALVLKFGSDSVSLHVGAVLTLVSRRNQHDEAAISASQPG</sequence>
<evidence type="ECO:0008006" key="3">
    <source>
        <dbReference type="Google" id="ProtNLM"/>
    </source>
</evidence>
<accession>A0ABW0P7V0</accession>
<proteinExistence type="predicted"/>